<dbReference type="EMBL" id="OIVN01003835">
    <property type="protein sequence ID" value="SPD13870.1"/>
    <property type="molecule type" value="Genomic_DNA"/>
</dbReference>
<feature type="compositionally biased region" description="Basic and acidic residues" evidence="10">
    <location>
        <begin position="99"/>
        <end position="108"/>
    </location>
</feature>
<evidence type="ECO:0000256" key="9">
    <source>
        <dbReference type="PROSITE-ProRule" id="PRU00042"/>
    </source>
</evidence>
<dbReference type="Gene3D" id="3.30.160.60">
    <property type="entry name" value="Classic Zinc Finger"/>
    <property type="match status" value="1"/>
</dbReference>
<feature type="compositionally biased region" description="Polar residues" evidence="10">
    <location>
        <begin position="271"/>
        <end position="284"/>
    </location>
</feature>
<evidence type="ECO:0000259" key="11">
    <source>
        <dbReference type="PROSITE" id="PS50157"/>
    </source>
</evidence>
<keyword evidence="7" id="KW-0804">Transcription</keyword>
<dbReference type="Pfam" id="PF17800">
    <property type="entry name" value="NPL"/>
    <property type="match status" value="1"/>
</dbReference>
<dbReference type="FunFam" id="2.60.120.340:FF:000004">
    <property type="entry name" value="Histone deacetylase HDT1"/>
    <property type="match status" value="1"/>
</dbReference>
<reference evidence="12" key="1">
    <citation type="submission" date="2018-02" db="EMBL/GenBank/DDBJ databases">
        <authorList>
            <person name="Cohen D.B."/>
            <person name="Kent A.D."/>
        </authorList>
    </citation>
    <scope>NUCLEOTIDE SEQUENCE</scope>
</reference>
<evidence type="ECO:0000256" key="4">
    <source>
        <dbReference type="ARBA" id="ARBA00022801"/>
    </source>
</evidence>
<feature type="compositionally biased region" description="Acidic residues" evidence="10">
    <location>
        <begin position="168"/>
        <end position="195"/>
    </location>
</feature>
<keyword evidence="4" id="KW-0378">Hydrolase</keyword>
<evidence type="ECO:0000256" key="10">
    <source>
        <dbReference type="SAM" id="MobiDB-lite"/>
    </source>
</evidence>
<keyword evidence="9" id="KW-0862">Zinc</keyword>
<name>A0A2N9HQ40_FAGSY</name>
<keyword evidence="9" id="KW-0863">Zinc-finger</keyword>
<dbReference type="GO" id="GO:0008270">
    <property type="term" value="F:zinc ion binding"/>
    <property type="evidence" value="ECO:0007669"/>
    <property type="project" value="UniProtKB-KW"/>
</dbReference>
<evidence type="ECO:0000313" key="12">
    <source>
        <dbReference type="EMBL" id="SPD13870.1"/>
    </source>
</evidence>
<evidence type="ECO:0000256" key="2">
    <source>
        <dbReference type="ARBA" id="ARBA00006673"/>
    </source>
</evidence>
<proteinExistence type="inferred from homology"/>
<accession>A0A2N9HQ40</accession>
<dbReference type="GO" id="GO:0005730">
    <property type="term" value="C:nucleolus"/>
    <property type="evidence" value="ECO:0007669"/>
    <property type="project" value="UniProtKB-SubCell"/>
</dbReference>
<feature type="region of interest" description="Disordered" evidence="10">
    <location>
        <begin position="88"/>
        <end position="293"/>
    </location>
</feature>
<keyword evidence="3" id="KW-0678">Repressor</keyword>
<organism evidence="12">
    <name type="scientific">Fagus sylvatica</name>
    <name type="common">Beechnut</name>
    <dbReference type="NCBI Taxonomy" id="28930"/>
    <lineage>
        <taxon>Eukaryota</taxon>
        <taxon>Viridiplantae</taxon>
        <taxon>Streptophyta</taxon>
        <taxon>Embryophyta</taxon>
        <taxon>Tracheophyta</taxon>
        <taxon>Spermatophyta</taxon>
        <taxon>Magnoliopsida</taxon>
        <taxon>eudicotyledons</taxon>
        <taxon>Gunneridae</taxon>
        <taxon>Pentapetalae</taxon>
        <taxon>rosids</taxon>
        <taxon>fabids</taxon>
        <taxon>Fagales</taxon>
        <taxon>Fagaceae</taxon>
        <taxon>Fagus</taxon>
    </lineage>
</organism>
<dbReference type="PROSITE" id="PS00028">
    <property type="entry name" value="ZINC_FINGER_C2H2_1"/>
    <property type="match status" value="1"/>
</dbReference>
<keyword evidence="9" id="KW-0479">Metal-binding</keyword>
<evidence type="ECO:0000256" key="7">
    <source>
        <dbReference type="ARBA" id="ARBA00023163"/>
    </source>
</evidence>
<evidence type="ECO:0000256" key="3">
    <source>
        <dbReference type="ARBA" id="ARBA00022491"/>
    </source>
</evidence>
<dbReference type="Gene3D" id="2.60.120.340">
    <property type="entry name" value="Nucleoplasmin core domain"/>
    <property type="match status" value="1"/>
</dbReference>
<gene>
    <name evidence="12" type="ORF">FSB_LOCUS41752</name>
</gene>
<dbReference type="GO" id="GO:0006325">
    <property type="term" value="P:chromatin organization"/>
    <property type="evidence" value="ECO:0007669"/>
    <property type="project" value="UniProtKB-KW"/>
</dbReference>
<dbReference type="InterPro" id="IPR013087">
    <property type="entry name" value="Znf_C2H2_type"/>
</dbReference>
<dbReference type="InterPro" id="IPR041232">
    <property type="entry name" value="NPL"/>
</dbReference>
<comment type="similarity">
    <text evidence="2">Belongs to the histone deacetylase HD2 family.</text>
</comment>
<dbReference type="PROSITE" id="PS50157">
    <property type="entry name" value="ZINC_FINGER_C2H2_2"/>
    <property type="match status" value="1"/>
</dbReference>
<keyword evidence="6" id="KW-0805">Transcription regulation</keyword>
<feature type="compositionally biased region" description="Basic and acidic residues" evidence="10">
    <location>
        <begin position="196"/>
        <end position="238"/>
    </location>
</feature>
<keyword evidence="8" id="KW-0539">Nucleus</keyword>
<dbReference type="SMART" id="SM00355">
    <property type="entry name" value="ZnF_C2H2"/>
    <property type="match status" value="1"/>
</dbReference>
<comment type="subcellular location">
    <subcellularLocation>
        <location evidence="1">Nucleus</location>
        <location evidence="1">Nucleolus</location>
    </subcellularLocation>
</comment>
<sequence>MEFWGAKVKSGEPLEVDPGDGCLLHLSQACLGEAKKDKGNESICLFVKVGKQKLVLGTLSSEKFPQLSFDLMFEKRFVLSHNSKNGNLEEDFPVVPRNSGRDNAHSGKYESQAKQAAKPDGTAAKRVKIVEPNKVEDTDEDVDKDASLNDVSSDEDEFNEAKAKVDGEAEISEGDESSGDDSCDDEDSSEYEDEETPKKAEASKKRPMESAKKTLAPEKKAKFITPEKTEVIAADGKKGGGHVATPHPSKKDGTTKQQTLKSGGAYPCKSCNRSFGSENGLQSHTKAKHSDGK</sequence>
<keyword evidence="5" id="KW-0156">Chromatin regulator</keyword>
<evidence type="ECO:0000256" key="1">
    <source>
        <dbReference type="ARBA" id="ARBA00004604"/>
    </source>
</evidence>
<feature type="domain" description="C2H2-type" evidence="11">
    <location>
        <begin position="266"/>
        <end position="293"/>
    </location>
</feature>
<dbReference type="GO" id="GO:0016787">
    <property type="term" value="F:hydrolase activity"/>
    <property type="evidence" value="ECO:0007669"/>
    <property type="project" value="UniProtKB-KW"/>
</dbReference>
<evidence type="ECO:0000256" key="8">
    <source>
        <dbReference type="ARBA" id="ARBA00023242"/>
    </source>
</evidence>
<evidence type="ECO:0000256" key="5">
    <source>
        <dbReference type="ARBA" id="ARBA00022853"/>
    </source>
</evidence>
<evidence type="ECO:0000256" key="6">
    <source>
        <dbReference type="ARBA" id="ARBA00023015"/>
    </source>
</evidence>
<protein>
    <recommendedName>
        <fullName evidence="11">C2H2-type domain-containing protein</fullName>
    </recommendedName>
</protein>
<dbReference type="AlphaFoldDB" id="A0A2N9HQ40"/>